<dbReference type="InterPro" id="IPR006597">
    <property type="entry name" value="Sel1-like"/>
</dbReference>
<feature type="compositionally biased region" description="Polar residues" evidence="1">
    <location>
        <begin position="177"/>
        <end position="186"/>
    </location>
</feature>
<name>A0A5B2TBL4_9PROT</name>
<gene>
    <name evidence="2" type="ORF">F0Q34_20040</name>
</gene>
<dbReference type="EMBL" id="VUKA01000026">
    <property type="protein sequence ID" value="KAA2211463.1"/>
    <property type="molecule type" value="Genomic_DNA"/>
</dbReference>
<dbReference type="AlphaFoldDB" id="A0A5B2TBL4"/>
<dbReference type="OrthoDB" id="112232at2"/>
<keyword evidence="3" id="KW-1185">Reference proteome</keyword>
<feature type="region of interest" description="Disordered" evidence="1">
    <location>
        <begin position="1"/>
        <end position="72"/>
    </location>
</feature>
<dbReference type="SMART" id="SM00671">
    <property type="entry name" value="SEL1"/>
    <property type="match status" value="3"/>
</dbReference>
<dbReference type="SUPFAM" id="SSF81901">
    <property type="entry name" value="HCP-like"/>
    <property type="match status" value="1"/>
</dbReference>
<comment type="caution">
    <text evidence="2">The sequence shown here is derived from an EMBL/GenBank/DDBJ whole genome shotgun (WGS) entry which is preliminary data.</text>
</comment>
<dbReference type="InterPro" id="IPR011990">
    <property type="entry name" value="TPR-like_helical_dom_sf"/>
</dbReference>
<reference evidence="2 3" key="1">
    <citation type="journal article" date="2015" name="Int. J. Syst. Evol. Microbiol.">
        <title>Roseomonas oryzae sp. nov., isolated from paddy rhizosphere soil.</title>
        <authorList>
            <person name="Ramaprasad E.V."/>
            <person name="Sasikala Ch."/>
            <person name="Ramana Ch.V."/>
        </authorList>
    </citation>
    <scope>NUCLEOTIDE SEQUENCE [LARGE SCALE GENOMIC DNA]</scope>
    <source>
        <strain evidence="2 3">KCTC 42542</strain>
    </source>
</reference>
<dbReference type="PANTHER" id="PTHR11102:SF160">
    <property type="entry name" value="ERAD-ASSOCIATED E3 UBIQUITIN-PROTEIN LIGASE COMPONENT HRD3"/>
    <property type="match status" value="1"/>
</dbReference>
<evidence type="ECO:0000256" key="1">
    <source>
        <dbReference type="SAM" id="MobiDB-lite"/>
    </source>
</evidence>
<dbReference type="PANTHER" id="PTHR11102">
    <property type="entry name" value="SEL-1-LIKE PROTEIN"/>
    <property type="match status" value="1"/>
</dbReference>
<protein>
    <submittedName>
        <fullName evidence="2">Sel1 repeat family protein</fullName>
    </submittedName>
</protein>
<accession>A0A5B2TBL4</accession>
<sequence>MLENFGANAPRPVLHKANAAQGDLTRTPAFHNRAVPDRKRRPTRAPASPARKDPVPAPSLAGTTAPSKPDAFQSPEAAVNFQMAQQATVEGKDDEAARLYRLAADQGHAAAQYNLARFYVNGRGGLPKDEREAARLYRLAADQGYAWAQYNLAAFYETGRGGLAKDEREAARLYGLSANQENNQAKRQLPGLGQ</sequence>
<feature type="region of interest" description="Disordered" evidence="1">
    <location>
        <begin position="175"/>
        <end position="194"/>
    </location>
</feature>
<dbReference type="Pfam" id="PF08238">
    <property type="entry name" value="Sel1"/>
    <property type="match status" value="3"/>
</dbReference>
<dbReference type="InterPro" id="IPR050767">
    <property type="entry name" value="Sel1_AlgK"/>
</dbReference>
<dbReference type="Proteomes" id="UP000322110">
    <property type="component" value="Unassembled WGS sequence"/>
</dbReference>
<dbReference type="Gene3D" id="1.25.40.10">
    <property type="entry name" value="Tetratricopeptide repeat domain"/>
    <property type="match status" value="1"/>
</dbReference>
<organism evidence="2 3">
    <name type="scientific">Teichococcus oryzae</name>
    <dbReference type="NCBI Taxonomy" id="1608942"/>
    <lineage>
        <taxon>Bacteria</taxon>
        <taxon>Pseudomonadati</taxon>
        <taxon>Pseudomonadota</taxon>
        <taxon>Alphaproteobacteria</taxon>
        <taxon>Acetobacterales</taxon>
        <taxon>Roseomonadaceae</taxon>
        <taxon>Roseomonas</taxon>
    </lineage>
</organism>
<proteinExistence type="predicted"/>
<evidence type="ECO:0000313" key="2">
    <source>
        <dbReference type="EMBL" id="KAA2211463.1"/>
    </source>
</evidence>
<evidence type="ECO:0000313" key="3">
    <source>
        <dbReference type="Proteomes" id="UP000322110"/>
    </source>
</evidence>